<dbReference type="Pfam" id="PF13400">
    <property type="entry name" value="Tad"/>
    <property type="match status" value="1"/>
</dbReference>
<feature type="domain" description="Putative Flp pilus-assembly TadG-like N-terminal" evidence="1">
    <location>
        <begin position="12"/>
        <end position="58"/>
    </location>
</feature>
<evidence type="ECO:0000259" key="1">
    <source>
        <dbReference type="Pfam" id="PF13400"/>
    </source>
</evidence>
<name>A0A263BTG4_9BACI</name>
<organism evidence="2 3">
    <name type="scientific">Lottiidibacillus patelloidae</name>
    <dbReference type="NCBI Taxonomy" id="2670334"/>
    <lineage>
        <taxon>Bacteria</taxon>
        <taxon>Bacillati</taxon>
        <taxon>Bacillota</taxon>
        <taxon>Bacilli</taxon>
        <taxon>Bacillales</taxon>
        <taxon>Bacillaceae</taxon>
        <taxon>Lottiidibacillus</taxon>
    </lineage>
</organism>
<dbReference type="InterPro" id="IPR028087">
    <property type="entry name" value="Tad_N"/>
</dbReference>
<dbReference type="Proteomes" id="UP000217083">
    <property type="component" value="Unassembled WGS sequence"/>
</dbReference>
<evidence type="ECO:0000313" key="3">
    <source>
        <dbReference type="Proteomes" id="UP000217083"/>
    </source>
</evidence>
<reference evidence="2 3" key="2">
    <citation type="submission" date="2017-09" db="EMBL/GenBank/DDBJ databases">
        <title>Bacillus patelloidae sp. nov., isolated from the intestinal tract of a marine limpet.</title>
        <authorList>
            <person name="Liu R."/>
            <person name="Dong C."/>
            <person name="Shao Z."/>
        </authorList>
    </citation>
    <scope>NUCLEOTIDE SEQUENCE [LARGE SCALE GENOMIC DNA]</scope>
    <source>
        <strain evidence="2 3">SA5d-4</strain>
    </source>
</reference>
<reference evidence="3" key="1">
    <citation type="submission" date="2017-08" db="EMBL/GenBank/DDBJ databases">
        <authorList>
            <person name="Huang Z."/>
        </authorList>
    </citation>
    <scope>NUCLEOTIDE SEQUENCE [LARGE SCALE GENOMIC DNA]</scope>
    <source>
        <strain evidence="3">SA5d-4</strain>
    </source>
</reference>
<gene>
    <name evidence="2" type="ORF">CIB95_09595</name>
</gene>
<evidence type="ECO:0000313" key="2">
    <source>
        <dbReference type="EMBL" id="OZM57013.1"/>
    </source>
</evidence>
<dbReference type="RefSeq" id="WP_094924601.1">
    <property type="nucleotide sequence ID" value="NZ_NPIA01000004.1"/>
</dbReference>
<comment type="caution">
    <text evidence="2">The sequence shown here is derived from an EMBL/GenBank/DDBJ whole genome shotgun (WGS) entry which is preliminary data.</text>
</comment>
<protein>
    <recommendedName>
        <fullName evidence="1">Putative Flp pilus-assembly TadG-like N-terminal domain-containing protein</fullName>
    </recommendedName>
</protein>
<accession>A0A263BTG4</accession>
<dbReference type="AlphaFoldDB" id="A0A263BTG4"/>
<keyword evidence="3" id="KW-1185">Reference proteome</keyword>
<dbReference type="EMBL" id="NPIA01000004">
    <property type="protein sequence ID" value="OZM57013.1"/>
    <property type="molecule type" value="Genomic_DNA"/>
</dbReference>
<proteinExistence type="predicted"/>
<sequence length="300" mass="32794">MIWNGLKKNSKGQSTIIFAITLPIFFAAIALAIDLGWVTYHMSKAQDAADLAVLSGVQSLPLNPVEAENTTREVFIDNYGKGESIKNILVIKGTNSVKLDYVDEVKLFFLPIVGKDTIKIKGSAEAIIEPLAKPHTIIPMAMSNKTPFVIGEEILLFGQLIDPASGNFGIVDPTNDNSLSPNDFADLIAEDYKGEKGMPAAGDEIWTRTGELGLRVKEGLLRRMANGNYYIICPVVDFNVINGKSKVKILGYVRFKLSSVLSTSGRHVEIKGKFVEFIEPKGEGNGNAFDFGTRAIRLKK</sequence>